<dbReference type="AlphaFoldDB" id="G5IAK9"/>
<dbReference type="EMBL" id="ADLN01000002">
    <property type="protein sequence ID" value="EHI61458.1"/>
    <property type="molecule type" value="Genomic_DNA"/>
</dbReference>
<feature type="transmembrane region" description="Helical" evidence="1">
    <location>
        <begin position="178"/>
        <end position="197"/>
    </location>
</feature>
<evidence type="ECO:0000313" key="3">
    <source>
        <dbReference type="Proteomes" id="UP000005384"/>
    </source>
</evidence>
<dbReference type="HOGENOM" id="CLU_025548_0_0_9"/>
<evidence type="ECO:0000313" key="2">
    <source>
        <dbReference type="EMBL" id="EHI61458.1"/>
    </source>
</evidence>
<feature type="transmembrane region" description="Helical" evidence="1">
    <location>
        <begin position="101"/>
        <end position="122"/>
    </location>
</feature>
<reference evidence="2 3" key="1">
    <citation type="submission" date="2011-08" db="EMBL/GenBank/DDBJ databases">
        <title>The Genome Sequence of Clostridium hathewayi WAL-18680.</title>
        <authorList>
            <consortium name="The Broad Institute Genome Sequencing Platform"/>
            <person name="Earl A."/>
            <person name="Ward D."/>
            <person name="Feldgarden M."/>
            <person name="Gevers D."/>
            <person name="Finegold S.M."/>
            <person name="Summanen P.H."/>
            <person name="Molitoris D.R."/>
            <person name="Song M."/>
            <person name="Daigneault M."/>
            <person name="Allen-Vercoe E."/>
            <person name="Young S.K."/>
            <person name="Zeng Q."/>
            <person name="Gargeya S."/>
            <person name="Fitzgerald M."/>
            <person name="Haas B."/>
            <person name="Abouelleil A."/>
            <person name="Alvarado L."/>
            <person name="Arachchi H.M."/>
            <person name="Berlin A."/>
            <person name="Brown A."/>
            <person name="Chapman S.B."/>
            <person name="Chen Z."/>
            <person name="Dunbar C."/>
            <person name="Freedman E."/>
            <person name="Gearin G."/>
            <person name="Gellesch M."/>
            <person name="Goldberg J."/>
            <person name="Griggs A."/>
            <person name="Gujja S."/>
            <person name="Heiman D."/>
            <person name="Howarth C."/>
            <person name="Larson L."/>
            <person name="Lui A."/>
            <person name="MacDonald P.J.P."/>
            <person name="Montmayeur A."/>
            <person name="Murphy C."/>
            <person name="Neiman D."/>
            <person name="Pearson M."/>
            <person name="Priest M."/>
            <person name="Roberts A."/>
            <person name="Saif S."/>
            <person name="Shea T."/>
            <person name="Shenoy N."/>
            <person name="Sisk P."/>
            <person name="Stolte C."/>
            <person name="Sykes S."/>
            <person name="Wortman J."/>
            <person name="Nusbaum C."/>
            <person name="Birren B."/>
        </authorList>
    </citation>
    <scope>NUCLEOTIDE SEQUENCE [LARGE SCALE GENOMIC DNA]</scope>
    <source>
        <strain evidence="2 3">WAL-18680</strain>
    </source>
</reference>
<sequence length="375" mass="39724">MQIEVPSDKYDAAVEAMQEKIKNGSVPGISDPEEAKNIVRKGHFTYEQAKNIAKAGTVESLTYDAVNGVIIASTAFGVTAVITLATNLWNGEDFNKSLKMATYSGLKVGGAAFVTTIVASQLSKAGLNSALVGSSEVIVRFMGPKASAVLINAFRSGGRSIYGSAAMKSAAKLLRGNAITAGVTVIVLSSFDVANIFRGRISGKQMFKNLVNTATTVAGGTGGWLGGAAIGSTILPGVGTFVGGLIGAVAVGGVAGKATDAVLGNFIEEDAEEMVKIIQEEFEKLANEYLLNQKEVEKSVDKLSDILDGILLKDMFASSDRRVYAREMLIPIVERETKKRKHVIALTDAQMMMGLREVLEEISDFSQNQENIVTV</sequence>
<feature type="transmembrane region" description="Helical" evidence="1">
    <location>
        <begin position="69"/>
        <end position="89"/>
    </location>
</feature>
<comment type="caution">
    <text evidence="2">The sequence shown here is derived from an EMBL/GenBank/DDBJ whole genome shotgun (WGS) entry which is preliminary data.</text>
</comment>
<gene>
    <name evidence="2" type="ORF">HMPREF9473_00481</name>
</gene>
<keyword evidence="1" id="KW-1133">Transmembrane helix</keyword>
<dbReference type="PATRIC" id="fig|742737.3.peg.480"/>
<dbReference type="RefSeq" id="WP_006778463.1">
    <property type="nucleotide sequence ID" value="NZ_CP040506.1"/>
</dbReference>
<dbReference type="Proteomes" id="UP000005384">
    <property type="component" value="Unassembled WGS sequence"/>
</dbReference>
<keyword evidence="1" id="KW-0812">Transmembrane</keyword>
<keyword evidence="1" id="KW-0472">Membrane</keyword>
<organism evidence="2 3">
    <name type="scientific">Hungatella hathewayi WAL-18680</name>
    <dbReference type="NCBI Taxonomy" id="742737"/>
    <lineage>
        <taxon>Bacteria</taxon>
        <taxon>Bacillati</taxon>
        <taxon>Bacillota</taxon>
        <taxon>Clostridia</taxon>
        <taxon>Lachnospirales</taxon>
        <taxon>Lachnospiraceae</taxon>
        <taxon>Hungatella</taxon>
    </lineage>
</organism>
<protein>
    <submittedName>
        <fullName evidence="2">Uncharacterized protein</fullName>
    </submittedName>
</protein>
<name>G5IAK9_9FIRM</name>
<keyword evidence="3" id="KW-1185">Reference proteome</keyword>
<accession>G5IAK9</accession>
<proteinExistence type="predicted"/>
<evidence type="ECO:0000256" key="1">
    <source>
        <dbReference type="SAM" id="Phobius"/>
    </source>
</evidence>